<keyword evidence="3" id="KW-1185">Reference proteome</keyword>
<comment type="caution">
    <text evidence="2">The sequence shown here is derived from an EMBL/GenBank/DDBJ whole genome shotgun (WGS) entry which is preliminary data.</text>
</comment>
<sequence length="110" mass="12952">MGSSNDEESTSESEDEEYAMVVRDFKKFFKRRGKFVRQPRDDKKSFQKKRDDKKGKNDRKCFRYGDPNHLKFYGAILKKTQKMKHFGAKINNMYSEKGMIGESTFSDTPS</sequence>
<feature type="region of interest" description="Disordered" evidence="1">
    <location>
        <begin position="36"/>
        <end position="61"/>
    </location>
</feature>
<proteinExistence type="predicted"/>
<reference evidence="2" key="2">
    <citation type="submission" date="2022-01" db="EMBL/GenBank/DDBJ databases">
        <authorList>
            <person name="Yamashiro T."/>
            <person name="Shiraishi A."/>
            <person name="Satake H."/>
            <person name="Nakayama K."/>
        </authorList>
    </citation>
    <scope>NUCLEOTIDE SEQUENCE</scope>
</reference>
<accession>A0ABQ5J615</accession>
<feature type="compositionally biased region" description="Basic and acidic residues" evidence="1">
    <location>
        <begin position="38"/>
        <end position="61"/>
    </location>
</feature>
<gene>
    <name evidence="2" type="ORF">Tco_1124279</name>
</gene>
<name>A0ABQ5J615_9ASTR</name>
<dbReference type="Proteomes" id="UP001151760">
    <property type="component" value="Unassembled WGS sequence"/>
</dbReference>
<evidence type="ECO:0000313" key="2">
    <source>
        <dbReference type="EMBL" id="GJU07849.1"/>
    </source>
</evidence>
<dbReference type="EMBL" id="BQNB010021578">
    <property type="protein sequence ID" value="GJU07849.1"/>
    <property type="molecule type" value="Genomic_DNA"/>
</dbReference>
<evidence type="ECO:0000256" key="1">
    <source>
        <dbReference type="SAM" id="MobiDB-lite"/>
    </source>
</evidence>
<protein>
    <submittedName>
        <fullName evidence="2">Uncharacterized protein</fullName>
    </submittedName>
</protein>
<reference evidence="2" key="1">
    <citation type="journal article" date="2022" name="Int. J. Mol. Sci.">
        <title>Draft Genome of Tanacetum Coccineum: Genomic Comparison of Closely Related Tanacetum-Family Plants.</title>
        <authorList>
            <person name="Yamashiro T."/>
            <person name="Shiraishi A."/>
            <person name="Nakayama K."/>
            <person name="Satake H."/>
        </authorList>
    </citation>
    <scope>NUCLEOTIDE SEQUENCE</scope>
</reference>
<evidence type="ECO:0000313" key="3">
    <source>
        <dbReference type="Proteomes" id="UP001151760"/>
    </source>
</evidence>
<organism evidence="2 3">
    <name type="scientific">Tanacetum coccineum</name>
    <dbReference type="NCBI Taxonomy" id="301880"/>
    <lineage>
        <taxon>Eukaryota</taxon>
        <taxon>Viridiplantae</taxon>
        <taxon>Streptophyta</taxon>
        <taxon>Embryophyta</taxon>
        <taxon>Tracheophyta</taxon>
        <taxon>Spermatophyta</taxon>
        <taxon>Magnoliopsida</taxon>
        <taxon>eudicotyledons</taxon>
        <taxon>Gunneridae</taxon>
        <taxon>Pentapetalae</taxon>
        <taxon>asterids</taxon>
        <taxon>campanulids</taxon>
        <taxon>Asterales</taxon>
        <taxon>Asteraceae</taxon>
        <taxon>Asteroideae</taxon>
        <taxon>Anthemideae</taxon>
        <taxon>Anthemidinae</taxon>
        <taxon>Tanacetum</taxon>
    </lineage>
</organism>